<dbReference type="GO" id="GO:0004553">
    <property type="term" value="F:hydrolase activity, hydrolyzing O-glycosyl compounds"/>
    <property type="evidence" value="ECO:0007669"/>
    <property type="project" value="UniProtKB-ARBA"/>
</dbReference>
<dbReference type="Proteomes" id="UP000278288">
    <property type="component" value="Chromosome"/>
</dbReference>
<name>A0AAD0YEH6_CHRNA</name>
<proteinExistence type="predicted"/>
<dbReference type="Pfam" id="PF08787">
    <property type="entry name" value="Alginate_lyase2"/>
    <property type="match status" value="1"/>
</dbReference>
<dbReference type="KEGG" id="cnk:EG343_02975"/>
<gene>
    <name evidence="2" type="ORF">EG343_02975</name>
</gene>
<dbReference type="InterPro" id="IPR013320">
    <property type="entry name" value="ConA-like_dom_sf"/>
</dbReference>
<accession>A0AAD0YEH6</accession>
<dbReference type="SUPFAM" id="SSF49899">
    <property type="entry name" value="Concanavalin A-like lectins/glucanases"/>
    <property type="match status" value="1"/>
</dbReference>
<evidence type="ECO:0000259" key="1">
    <source>
        <dbReference type="Pfam" id="PF08787"/>
    </source>
</evidence>
<evidence type="ECO:0000313" key="3">
    <source>
        <dbReference type="Proteomes" id="UP000278288"/>
    </source>
</evidence>
<dbReference type="InterPro" id="IPR014895">
    <property type="entry name" value="Alginate_lyase_2"/>
</dbReference>
<dbReference type="GO" id="GO:0005975">
    <property type="term" value="P:carbohydrate metabolic process"/>
    <property type="evidence" value="ECO:0007669"/>
    <property type="project" value="UniProtKB-ARBA"/>
</dbReference>
<keyword evidence="3" id="KW-1185">Reference proteome</keyword>
<protein>
    <submittedName>
        <fullName evidence="2">Polysaccharide lyase family 7 protein</fullName>
    </submittedName>
</protein>
<dbReference type="RefSeq" id="WP_123856131.1">
    <property type="nucleotide sequence ID" value="NZ_CP033923.1"/>
</dbReference>
<dbReference type="AlphaFoldDB" id="A0AAD0YEH6"/>
<keyword evidence="2" id="KW-0456">Lyase</keyword>
<dbReference type="GO" id="GO:0016829">
    <property type="term" value="F:lyase activity"/>
    <property type="evidence" value="ECO:0007669"/>
    <property type="project" value="UniProtKB-KW"/>
</dbReference>
<dbReference type="Gene3D" id="2.60.120.200">
    <property type="match status" value="1"/>
</dbReference>
<dbReference type="EMBL" id="CP033923">
    <property type="protein sequence ID" value="AZA89666.1"/>
    <property type="molecule type" value="Genomic_DNA"/>
</dbReference>
<evidence type="ECO:0000313" key="2">
    <source>
        <dbReference type="EMBL" id="AZA89666.1"/>
    </source>
</evidence>
<reference evidence="2 3" key="1">
    <citation type="submission" date="2018-11" db="EMBL/GenBank/DDBJ databases">
        <title>Proposal to divide the Flavobacteriaceae and reorganize its genera based on Amino Acid Identity values calculated from whole genome sequences.</title>
        <authorList>
            <person name="Nicholson A.C."/>
            <person name="Gulvik C.A."/>
            <person name="Whitney A.M."/>
            <person name="Humrighouse B.W."/>
            <person name="Bell M."/>
            <person name="Holmes B."/>
            <person name="Steigerwalt A.G."/>
            <person name="Villarma A."/>
            <person name="Sheth M."/>
            <person name="Batra D."/>
            <person name="Pryor J."/>
            <person name="Bernardet J.-F."/>
            <person name="Hugo C."/>
            <person name="Kampfer P."/>
            <person name="Newman J."/>
            <person name="McQuiston J.R."/>
        </authorList>
    </citation>
    <scope>NUCLEOTIDE SEQUENCE [LARGE SCALE GENOMIC DNA]</scope>
    <source>
        <strain evidence="2 3">G0041</strain>
    </source>
</reference>
<sequence>MQNRFKNIAKAGLFVLCSNFSYAQKTYIPVPQSQFDLSDFNLQLPIEKNNSITIIKGADIPKFSSENFYFSPEDTSIRLFCSSDGKTTQGSHYPRTELRQISEWHFENQHHLQVKMAVLKQPGTGKIIIGQIHGNSKGTEAVKIWWNNGNLQVGFKKEVDDKEQRITLLKNIPLGQVFEYSIEQNNLNIQVKINQQTTVFSLGNSWKHESVYFKAGNYLQDNKFPVTSGTVAIYQIKTNS</sequence>
<feature type="domain" description="Alginate lyase 2" evidence="1">
    <location>
        <begin position="35"/>
        <end position="238"/>
    </location>
</feature>
<organism evidence="2 3">
    <name type="scientific">Chryseobacterium nakagawai</name>
    <dbReference type="NCBI Taxonomy" id="1241982"/>
    <lineage>
        <taxon>Bacteria</taxon>
        <taxon>Pseudomonadati</taxon>
        <taxon>Bacteroidota</taxon>
        <taxon>Flavobacteriia</taxon>
        <taxon>Flavobacteriales</taxon>
        <taxon>Weeksellaceae</taxon>
        <taxon>Chryseobacterium group</taxon>
        <taxon>Chryseobacterium</taxon>
    </lineage>
</organism>